<keyword evidence="3" id="KW-1185">Reference proteome</keyword>
<proteinExistence type="predicted"/>
<dbReference type="Proteomes" id="UP000503011">
    <property type="component" value="Chromosome"/>
</dbReference>
<gene>
    <name evidence="2" type="ORF">Psuf_065980</name>
</gene>
<protein>
    <submittedName>
        <fullName evidence="2">Uncharacterized protein</fullName>
    </submittedName>
</protein>
<name>A0A6F8YSX8_9ACTN</name>
<feature type="region of interest" description="Disordered" evidence="1">
    <location>
        <begin position="39"/>
        <end position="60"/>
    </location>
</feature>
<evidence type="ECO:0000313" key="3">
    <source>
        <dbReference type="Proteomes" id="UP000503011"/>
    </source>
</evidence>
<dbReference type="KEGG" id="psuu:Psuf_065980"/>
<reference evidence="2 3" key="2">
    <citation type="submission" date="2020-03" db="EMBL/GenBank/DDBJ databases">
        <authorList>
            <person name="Ichikawa N."/>
            <person name="Kimura A."/>
            <person name="Kitahashi Y."/>
            <person name="Uohara A."/>
        </authorList>
    </citation>
    <scope>NUCLEOTIDE SEQUENCE [LARGE SCALE GENOMIC DNA]</scope>
    <source>
        <strain evidence="2 3">NBRC 105367</strain>
    </source>
</reference>
<dbReference type="EMBL" id="AP022871">
    <property type="protein sequence ID" value="BCB89285.1"/>
    <property type="molecule type" value="Genomic_DNA"/>
</dbReference>
<evidence type="ECO:0000256" key="1">
    <source>
        <dbReference type="SAM" id="MobiDB-lite"/>
    </source>
</evidence>
<reference evidence="2 3" key="1">
    <citation type="submission" date="2020-03" db="EMBL/GenBank/DDBJ databases">
        <title>Whole genome shotgun sequence of Phytohabitans suffuscus NBRC 105367.</title>
        <authorList>
            <person name="Komaki H."/>
            <person name="Tamura T."/>
        </authorList>
    </citation>
    <scope>NUCLEOTIDE SEQUENCE [LARGE SCALE GENOMIC DNA]</scope>
    <source>
        <strain evidence="2 3">NBRC 105367</strain>
    </source>
</reference>
<evidence type="ECO:0000313" key="2">
    <source>
        <dbReference type="EMBL" id="BCB89285.1"/>
    </source>
</evidence>
<accession>A0A6F8YSX8</accession>
<organism evidence="2 3">
    <name type="scientific">Phytohabitans suffuscus</name>
    <dbReference type="NCBI Taxonomy" id="624315"/>
    <lineage>
        <taxon>Bacteria</taxon>
        <taxon>Bacillati</taxon>
        <taxon>Actinomycetota</taxon>
        <taxon>Actinomycetes</taxon>
        <taxon>Micromonosporales</taxon>
        <taxon>Micromonosporaceae</taxon>
    </lineage>
</organism>
<sequence length="132" mass="13369">MTFSARSPPVNATLSDGLSGAVTLGAAAAGVAVAPVRGLGGGSAPPWSPEPVEDVAGSGSSCCWPPEPGWRALGSLLVGFGSFLALHAWPPVPGRTAAIRGLGLESAVAFSENDQPSKPPLMKSRFLTPHWL</sequence>
<dbReference type="AlphaFoldDB" id="A0A6F8YSX8"/>